<proteinExistence type="predicted"/>
<evidence type="ECO:0000256" key="1">
    <source>
        <dbReference type="SAM" id="MobiDB-lite"/>
    </source>
</evidence>
<keyword evidence="2" id="KW-0812">Transmembrane</keyword>
<keyword evidence="4" id="KW-1185">Reference proteome</keyword>
<name>S7RMX5_GLOTA</name>
<evidence type="ECO:0000313" key="4">
    <source>
        <dbReference type="Proteomes" id="UP000030669"/>
    </source>
</evidence>
<reference evidence="3 4" key="1">
    <citation type="journal article" date="2012" name="Science">
        <title>The Paleozoic origin of enzymatic lignin decomposition reconstructed from 31 fungal genomes.</title>
        <authorList>
            <person name="Floudas D."/>
            <person name="Binder M."/>
            <person name="Riley R."/>
            <person name="Barry K."/>
            <person name="Blanchette R.A."/>
            <person name="Henrissat B."/>
            <person name="Martinez A.T."/>
            <person name="Otillar R."/>
            <person name="Spatafora J.W."/>
            <person name="Yadav J.S."/>
            <person name="Aerts A."/>
            <person name="Benoit I."/>
            <person name="Boyd A."/>
            <person name="Carlson A."/>
            <person name="Copeland A."/>
            <person name="Coutinho P.M."/>
            <person name="de Vries R.P."/>
            <person name="Ferreira P."/>
            <person name="Findley K."/>
            <person name="Foster B."/>
            <person name="Gaskell J."/>
            <person name="Glotzer D."/>
            <person name="Gorecki P."/>
            <person name="Heitman J."/>
            <person name="Hesse C."/>
            <person name="Hori C."/>
            <person name="Igarashi K."/>
            <person name="Jurgens J.A."/>
            <person name="Kallen N."/>
            <person name="Kersten P."/>
            <person name="Kohler A."/>
            <person name="Kuees U."/>
            <person name="Kumar T.K.A."/>
            <person name="Kuo A."/>
            <person name="LaButti K."/>
            <person name="Larrondo L.F."/>
            <person name="Lindquist E."/>
            <person name="Ling A."/>
            <person name="Lombard V."/>
            <person name="Lucas S."/>
            <person name="Lundell T."/>
            <person name="Martin R."/>
            <person name="McLaughlin D.J."/>
            <person name="Morgenstern I."/>
            <person name="Morin E."/>
            <person name="Murat C."/>
            <person name="Nagy L.G."/>
            <person name="Nolan M."/>
            <person name="Ohm R.A."/>
            <person name="Patyshakuliyeva A."/>
            <person name="Rokas A."/>
            <person name="Ruiz-Duenas F.J."/>
            <person name="Sabat G."/>
            <person name="Salamov A."/>
            <person name="Samejima M."/>
            <person name="Schmutz J."/>
            <person name="Slot J.C."/>
            <person name="St John F."/>
            <person name="Stenlid J."/>
            <person name="Sun H."/>
            <person name="Sun S."/>
            <person name="Syed K."/>
            <person name="Tsang A."/>
            <person name="Wiebenga A."/>
            <person name="Young D."/>
            <person name="Pisabarro A."/>
            <person name="Eastwood D.C."/>
            <person name="Martin F."/>
            <person name="Cullen D."/>
            <person name="Grigoriev I.V."/>
            <person name="Hibbett D.S."/>
        </authorList>
    </citation>
    <scope>NUCLEOTIDE SEQUENCE [LARGE SCALE GENOMIC DNA]</scope>
    <source>
        <strain evidence="3 4">ATCC 11539</strain>
    </source>
</reference>
<dbReference type="KEGG" id="gtr:GLOTRDRAFT_129028"/>
<evidence type="ECO:0008006" key="5">
    <source>
        <dbReference type="Google" id="ProtNLM"/>
    </source>
</evidence>
<evidence type="ECO:0000256" key="2">
    <source>
        <dbReference type="SAM" id="Phobius"/>
    </source>
</evidence>
<dbReference type="EMBL" id="KB469301">
    <property type="protein sequence ID" value="EPQ55815.1"/>
    <property type="molecule type" value="Genomic_DNA"/>
</dbReference>
<dbReference type="AlphaFoldDB" id="S7RMX5"/>
<keyword evidence="2" id="KW-1133">Transmembrane helix</keyword>
<dbReference type="RefSeq" id="XP_007865847.1">
    <property type="nucleotide sequence ID" value="XM_007867656.1"/>
</dbReference>
<dbReference type="Proteomes" id="UP000030669">
    <property type="component" value="Unassembled WGS sequence"/>
</dbReference>
<keyword evidence="2" id="KW-0472">Membrane</keyword>
<organism evidence="3 4">
    <name type="scientific">Gloeophyllum trabeum (strain ATCC 11539 / FP-39264 / Madison 617)</name>
    <name type="common">Brown rot fungus</name>
    <dbReference type="NCBI Taxonomy" id="670483"/>
    <lineage>
        <taxon>Eukaryota</taxon>
        <taxon>Fungi</taxon>
        <taxon>Dikarya</taxon>
        <taxon>Basidiomycota</taxon>
        <taxon>Agaricomycotina</taxon>
        <taxon>Agaricomycetes</taxon>
        <taxon>Gloeophyllales</taxon>
        <taxon>Gloeophyllaceae</taxon>
        <taxon>Gloeophyllum</taxon>
    </lineage>
</organism>
<dbReference type="HOGENOM" id="CLU_750173_0_0_1"/>
<accession>S7RMX5</accession>
<feature type="transmembrane region" description="Helical" evidence="2">
    <location>
        <begin position="172"/>
        <end position="194"/>
    </location>
</feature>
<feature type="region of interest" description="Disordered" evidence="1">
    <location>
        <begin position="311"/>
        <end position="332"/>
    </location>
</feature>
<dbReference type="GeneID" id="19301838"/>
<protein>
    <recommendedName>
        <fullName evidence="5">Mid2 domain-containing protein</fullName>
    </recommendedName>
</protein>
<dbReference type="OMA" id="HERWQGR"/>
<evidence type="ECO:0000313" key="3">
    <source>
        <dbReference type="EMBL" id="EPQ55815.1"/>
    </source>
</evidence>
<sequence>MTSSVSALPSAQNIGFVDADGETLTTTTRTSLAQGTTVQMQKTTSQATVTKVVQATVTVVVKPSSTTKPLVESSTSPKLFSLGQGTIAKFATFTSTATSTLSEDTSTQSEATSTPSLTTSTLSTTILPSIVFTTPTALTSSSVTNASTGMMMSLTSIPVKGNTTIHATHAGVVAAAVVGSMSAILLAALVWFCIRRRRYRRWEDELRLREKGGRSSMFIETPVSPSERGYQHGIEDAADMPPGNTSVTRADTWLSSLYTNTGVSQVPGSPLVGADPFASVHDPQQREEELARRVLEREQSLANLSKSVHASLPVQGKSDHHGDLGVSNPIGPISQRMMDQVEDMQEQTRRMRMELVLLHTNPPPEYGTL</sequence>
<gene>
    <name evidence="3" type="ORF">GLOTRDRAFT_129028</name>
</gene>